<evidence type="ECO:0000313" key="2">
    <source>
        <dbReference type="EMBL" id="KAK4017629.1"/>
    </source>
</evidence>
<gene>
    <name evidence="2" type="ORF">OUZ56_033261</name>
</gene>
<sequence>MGVCKPTVGELPAEEMSTALTFCIKRAQELVFAVEIYALKMNLELPLKSNLHTFRPFLYEIGQLSVERTRSTRDAADSMGAPHTESLH</sequence>
<evidence type="ECO:0000256" key="1">
    <source>
        <dbReference type="SAM" id="MobiDB-lite"/>
    </source>
</evidence>
<keyword evidence="3" id="KW-1185">Reference proteome</keyword>
<comment type="caution">
    <text evidence="2">The sequence shown here is derived from an EMBL/GenBank/DDBJ whole genome shotgun (WGS) entry which is preliminary data.</text>
</comment>
<reference evidence="2 3" key="1">
    <citation type="journal article" date="2023" name="Nucleic Acids Res.">
        <title>The hologenome of Daphnia magna reveals possible DNA methylation and microbiome-mediated evolution of the host genome.</title>
        <authorList>
            <person name="Chaturvedi A."/>
            <person name="Li X."/>
            <person name="Dhandapani V."/>
            <person name="Marshall H."/>
            <person name="Kissane S."/>
            <person name="Cuenca-Cambronero M."/>
            <person name="Asole G."/>
            <person name="Calvet F."/>
            <person name="Ruiz-Romero M."/>
            <person name="Marangio P."/>
            <person name="Guigo R."/>
            <person name="Rago D."/>
            <person name="Mirbahai L."/>
            <person name="Eastwood N."/>
            <person name="Colbourne J.K."/>
            <person name="Zhou J."/>
            <person name="Mallon E."/>
            <person name="Orsini L."/>
        </authorList>
    </citation>
    <scope>NUCLEOTIDE SEQUENCE [LARGE SCALE GENOMIC DNA]</scope>
    <source>
        <strain evidence="2">LRV0_1</strain>
    </source>
</reference>
<feature type="region of interest" description="Disordered" evidence="1">
    <location>
        <begin position="69"/>
        <end position="88"/>
    </location>
</feature>
<protein>
    <submittedName>
        <fullName evidence="2">Uncharacterized protein</fullName>
    </submittedName>
</protein>
<organism evidence="2 3">
    <name type="scientific">Daphnia magna</name>
    <dbReference type="NCBI Taxonomy" id="35525"/>
    <lineage>
        <taxon>Eukaryota</taxon>
        <taxon>Metazoa</taxon>
        <taxon>Ecdysozoa</taxon>
        <taxon>Arthropoda</taxon>
        <taxon>Crustacea</taxon>
        <taxon>Branchiopoda</taxon>
        <taxon>Diplostraca</taxon>
        <taxon>Cladocera</taxon>
        <taxon>Anomopoda</taxon>
        <taxon>Daphniidae</taxon>
        <taxon>Daphnia</taxon>
    </lineage>
</organism>
<evidence type="ECO:0000313" key="3">
    <source>
        <dbReference type="Proteomes" id="UP001234178"/>
    </source>
</evidence>
<dbReference type="Proteomes" id="UP001234178">
    <property type="component" value="Unassembled WGS sequence"/>
</dbReference>
<proteinExistence type="predicted"/>
<name>A0ABQ9ZXJ7_9CRUS</name>
<dbReference type="EMBL" id="JAOYFB010000010">
    <property type="protein sequence ID" value="KAK4017629.1"/>
    <property type="molecule type" value="Genomic_DNA"/>
</dbReference>
<accession>A0ABQ9ZXJ7</accession>